<organism evidence="1 2">
    <name type="scientific">Desulfobotulus mexicanus</name>
    <dbReference type="NCBI Taxonomy" id="2586642"/>
    <lineage>
        <taxon>Bacteria</taxon>
        <taxon>Pseudomonadati</taxon>
        <taxon>Thermodesulfobacteriota</taxon>
        <taxon>Desulfobacteria</taxon>
        <taxon>Desulfobacterales</taxon>
        <taxon>Desulfobacteraceae</taxon>
        <taxon>Desulfobotulus</taxon>
    </lineage>
</organism>
<comment type="caution">
    <text evidence="1">The sequence shown here is derived from an EMBL/GenBank/DDBJ whole genome shotgun (WGS) entry which is preliminary data.</text>
</comment>
<evidence type="ECO:0000313" key="2">
    <source>
        <dbReference type="Proteomes" id="UP000321899"/>
    </source>
</evidence>
<dbReference type="AlphaFoldDB" id="A0A5S5MC69"/>
<keyword evidence="2" id="KW-1185">Reference proteome</keyword>
<reference evidence="1 2" key="1">
    <citation type="submission" date="2019-06" db="EMBL/GenBank/DDBJ databases">
        <title>Desulfobotulus mexicanus sp. nov., a novel sulfate-reducing bacterium isolated from the sediment of an alkaline crater lake in Mexico.</title>
        <authorList>
            <person name="Hirschler-Rea A."/>
        </authorList>
    </citation>
    <scope>NUCLEOTIDE SEQUENCE [LARGE SCALE GENOMIC DNA]</scope>
    <source>
        <strain evidence="1 2">PAR22N</strain>
    </source>
</reference>
<dbReference type="Gene3D" id="3.30.2020.10">
    <property type="entry name" value="NE0471-like N-terminal domain"/>
    <property type="match status" value="1"/>
</dbReference>
<dbReference type="InterPro" id="IPR018841">
    <property type="entry name" value="DUF2442"/>
</dbReference>
<name>A0A5S5MC69_9BACT</name>
<sequence>MIKITEAKYMGDFRIELSFSDGMTGIFDGKTLLQRDGVLLQKLKDEFFFKRFFLDSGALSWPHGLELSPAKLYQNCKEHAAA</sequence>
<proteinExistence type="predicted"/>
<dbReference type="Proteomes" id="UP000321899">
    <property type="component" value="Unassembled WGS sequence"/>
</dbReference>
<dbReference type="InterPro" id="IPR036782">
    <property type="entry name" value="NE0471-like_N"/>
</dbReference>
<dbReference type="EMBL" id="VDMB01000036">
    <property type="protein sequence ID" value="TYT73313.1"/>
    <property type="molecule type" value="Genomic_DNA"/>
</dbReference>
<dbReference type="SUPFAM" id="SSF143880">
    <property type="entry name" value="NE0471 N-terminal domain-like"/>
    <property type="match status" value="1"/>
</dbReference>
<dbReference type="OrthoDB" id="598100at2"/>
<dbReference type="Pfam" id="PF10387">
    <property type="entry name" value="DUF2442"/>
    <property type="match status" value="1"/>
</dbReference>
<gene>
    <name evidence="1" type="ORF">FIM25_15810</name>
</gene>
<accession>A0A5S5MC69</accession>
<protein>
    <submittedName>
        <fullName evidence="1">DUF2442 domain-containing protein</fullName>
    </submittedName>
</protein>
<evidence type="ECO:0000313" key="1">
    <source>
        <dbReference type="EMBL" id="TYT73313.1"/>
    </source>
</evidence>